<dbReference type="OMA" id="QNIQPRG"/>
<dbReference type="STRING" id="6210.W6UD46"/>
<feature type="region of interest" description="Disordered" evidence="10">
    <location>
        <begin position="651"/>
        <end position="670"/>
    </location>
</feature>
<comment type="caution">
    <text evidence="13">The sequence shown here is derived from an EMBL/GenBank/DDBJ whole genome shotgun (WGS) entry which is preliminary data.</text>
</comment>
<dbReference type="RefSeq" id="XP_024347438.1">
    <property type="nucleotide sequence ID" value="XM_024498153.1"/>
</dbReference>
<evidence type="ECO:0000256" key="11">
    <source>
        <dbReference type="SAM" id="Phobius"/>
    </source>
</evidence>
<feature type="region of interest" description="Disordered" evidence="10">
    <location>
        <begin position="577"/>
        <end position="615"/>
    </location>
</feature>
<dbReference type="PRINTS" id="PR01084">
    <property type="entry name" value="NAHEXCHNGR"/>
</dbReference>
<keyword evidence="7 11" id="KW-0472">Membrane</keyword>
<evidence type="ECO:0000256" key="2">
    <source>
        <dbReference type="ARBA" id="ARBA00022448"/>
    </source>
</evidence>
<feature type="transmembrane region" description="Helical" evidence="11">
    <location>
        <begin position="336"/>
        <end position="356"/>
    </location>
</feature>
<keyword evidence="8 9" id="KW-0739">Sodium transport</keyword>
<proteinExistence type="inferred from homology"/>
<dbReference type="InterPro" id="IPR006153">
    <property type="entry name" value="Cation/H_exchanger_TM"/>
</dbReference>
<gene>
    <name evidence="13" type="ORF">EGR_08904</name>
</gene>
<dbReference type="OrthoDB" id="196264at2759"/>
<dbReference type="PANTHER" id="PTHR10110:SF126">
    <property type="entry name" value="NA(+)_H(+) EXCHANGER PROTEIN 7"/>
    <property type="match status" value="1"/>
</dbReference>
<accession>W6UD46</accession>
<keyword evidence="6 9" id="KW-0406">Ion transport</keyword>
<organism evidence="13 14">
    <name type="scientific">Echinococcus granulosus</name>
    <name type="common">Hydatid tapeworm</name>
    <dbReference type="NCBI Taxonomy" id="6210"/>
    <lineage>
        <taxon>Eukaryota</taxon>
        <taxon>Metazoa</taxon>
        <taxon>Spiralia</taxon>
        <taxon>Lophotrochozoa</taxon>
        <taxon>Platyhelminthes</taxon>
        <taxon>Cestoda</taxon>
        <taxon>Eucestoda</taxon>
        <taxon>Cyclophyllidea</taxon>
        <taxon>Taeniidae</taxon>
        <taxon>Echinococcus</taxon>
        <taxon>Echinococcus granulosus group</taxon>
    </lineage>
</organism>
<dbReference type="GO" id="GO:0098719">
    <property type="term" value="P:sodium ion import across plasma membrane"/>
    <property type="evidence" value="ECO:0007669"/>
    <property type="project" value="TreeGrafter"/>
</dbReference>
<dbReference type="InterPro" id="IPR004709">
    <property type="entry name" value="NaH_exchanger"/>
</dbReference>
<feature type="domain" description="Cation/H+ exchanger transmembrane" evidence="12">
    <location>
        <begin position="73"/>
        <end position="455"/>
    </location>
</feature>
<protein>
    <recommendedName>
        <fullName evidence="9">Sodium/hydrogen exchanger</fullName>
    </recommendedName>
</protein>
<keyword evidence="5" id="KW-0915">Sodium</keyword>
<evidence type="ECO:0000256" key="7">
    <source>
        <dbReference type="ARBA" id="ARBA00023136"/>
    </source>
</evidence>
<dbReference type="AlphaFoldDB" id="W6UD46"/>
<evidence type="ECO:0000256" key="3">
    <source>
        <dbReference type="ARBA" id="ARBA00022692"/>
    </source>
</evidence>
<evidence type="ECO:0000256" key="6">
    <source>
        <dbReference type="ARBA" id="ARBA00023065"/>
    </source>
</evidence>
<keyword evidence="4 11" id="KW-1133">Transmembrane helix</keyword>
<reference evidence="13 14" key="1">
    <citation type="journal article" date="2013" name="Nat. Genet.">
        <title>The genome of the hydatid tapeworm Echinococcus granulosus.</title>
        <authorList>
            <person name="Zheng H."/>
            <person name="Zhang W."/>
            <person name="Zhang L."/>
            <person name="Zhang Z."/>
            <person name="Li J."/>
            <person name="Lu G."/>
            <person name="Zhu Y."/>
            <person name="Wang Y."/>
            <person name="Huang Y."/>
            <person name="Liu J."/>
            <person name="Kang H."/>
            <person name="Chen J."/>
            <person name="Wang L."/>
            <person name="Chen A."/>
            <person name="Yu S."/>
            <person name="Gao Z."/>
            <person name="Jin L."/>
            <person name="Gu W."/>
            <person name="Wang Z."/>
            <person name="Zhao L."/>
            <person name="Shi B."/>
            <person name="Wen H."/>
            <person name="Lin R."/>
            <person name="Jones M.K."/>
            <person name="Brejova B."/>
            <person name="Vinar T."/>
            <person name="Zhao G."/>
            <person name="McManus D.P."/>
            <person name="Chen Z."/>
            <person name="Zhou Y."/>
            <person name="Wang S."/>
        </authorList>
    </citation>
    <scope>NUCLEOTIDE SEQUENCE [LARGE SCALE GENOMIC DNA]</scope>
</reference>
<dbReference type="GeneID" id="36344619"/>
<dbReference type="InterPro" id="IPR018422">
    <property type="entry name" value="Cation/H_exchanger_CPA1"/>
</dbReference>
<feature type="transmembrane region" description="Helical" evidence="11">
    <location>
        <begin position="108"/>
        <end position="126"/>
    </location>
</feature>
<feature type="transmembrane region" description="Helical" evidence="11">
    <location>
        <begin position="133"/>
        <end position="157"/>
    </location>
</feature>
<evidence type="ECO:0000256" key="10">
    <source>
        <dbReference type="SAM" id="MobiDB-lite"/>
    </source>
</evidence>
<keyword evidence="3 9" id="KW-0812">Transmembrane</keyword>
<name>W6UD46_ECHGR</name>
<dbReference type="Proteomes" id="UP000019149">
    <property type="component" value="Unassembled WGS sequence"/>
</dbReference>
<comment type="similarity">
    <text evidence="9">Belongs to the monovalent cation:proton antiporter 1 (CPA1) transporter (TC 2.A.36) family.</text>
</comment>
<feature type="transmembrane region" description="Helical" evidence="11">
    <location>
        <begin position="398"/>
        <end position="418"/>
    </location>
</feature>
<dbReference type="EMBL" id="APAU02000123">
    <property type="protein sequence ID" value="EUB56242.1"/>
    <property type="molecule type" value="Genomic_DNA"/>
</dbReference>
<evidence type="ECO:0000313" key="14">
    <source>
        <dbReference type="Proteomes" id="UP000019149"/>
    </source>
</evidence>
<feature type="transmembrane region" description="Helical" evidence="11">
    <location>
        <begin position="239"/>
        <end position="262"/>
    </location>
</feature>
<feature type="transmembrane region" description="Helical" evidence="11">
    <location>
        <begin position="7"/>
        <end position="25"/>
    </location>
</feature>
<feature type="transmembrane region" description="Helical" evidence="11">
    <location>
        <begin position="203"/>
        <end position="227"/>
    </location>
</feature>
<sequence length="670" mass="75304">MAIRSDVLYLFFILFIIQGIPLFAQNLTQERGVHLAKWKFDEFKPYLSILGMLIFVNLFMVFYPKIPYLPDYVPQSLILILIGAALSAVLKALSANLNDSLLVLSPELFFNFLLPPIVLDSSYGLYNRTFSDFLASIIIYAVLGTLLNFFIIAPIMYGLQRAGAMGPDLMEISLNNQFLFSAVIVAVDPVAVLAIFQETGVNLGLYYVVFGESLLNDAVTVVLYEIMCEFTTEASITPANIGLGVGSFFTISLGGMLIGLWLGALSCILTRWKSQYEAVFLIFVAYLAYFITNCVGWSGIIAMINCGLIQASYAFHNISHSSLATLEMAMKQIAEISEAVTFFLLGFQILITELQWSTGFCLWAFAVCSFARAVVVIVLTEFINFFRINNIRIYFREQLIMIYGGLRGAVAFSLAFLLKDLQDVPEEVKRLIITCALFVILVTVGFQGLTMRPLVHLARIELDEMKQLSIFTDVTLRFIDHTLAGIEAIVGSLGRNRLRETIFRIDTKFIRRVLQRSPQTPDDKVVKIYEQIALKLHLATVNPEASAEYLHDLPSSLVKKYFQEEIAANSEVLESKDEEVPFGATTASPPEKREPRKQQLRRISRTSAQLRRNPELIRPVGMISDHGPINEDTFKEKYVALMRLRSKDLKRSAVDDKVETRNASETSSDL</sequence>
<feature type="transmembrane region" description="Helical" evidence="11">
    <location>
        <begin position="76"/>
        <end position="96"/>
    </location>
</feature>
<dbReference type="PANTHER" id="PTHR10110">
    <property type="entry name" value="SODIUM/HYDROGEN EXCHANGER"/>
    <property type="match status" value="1"/>
</dbReference>
<comment type="subcellular location">
    <subcellularLocation>
        <location evidence="1">Membrane</location>
        <topology evidence="1">Multi-pass membrane protein</topology>
    </subcellularLocation>
</comment>
<dbReference type="NCBIfam" id="TIGR00840">
    <property type="entry name" value="b_cpa1"/>
    <property type="match status" value="1"/>
</dbReference>
<keyword evidence="2 9" id="KW-0813">Transport</keyword>
<evidence type="ECO:0000256" key="1">
    <source>
        <dbReference type="ARBA" id="ARBA00004141"/>
    </source>
</evidence>
<feature type="transmembrane region" description="Helical" evidence="11">
    <location>
        <begin position="177"/>
        <end position="196"/>
    </location>
</feature>
<feature type="transmembrane region" description="Helical" evidence="11">
    <location>
        <begin position="362"/>
        <end position="386"/>
    </location>
</feature>
<dbReference type="KEGG" id="egl:EGR_08904"/>
<evidence type="ECO:0000313" key="13">
    <source>
        <dbReference type="EMBL" id="EUB56242.1"/>
    </source>
</evidence>
<dbReference type="Gene3D" id="6.10.140.1330">
    <property type="match status" value="1"/>
</dbReference>
<evidence type="ECO:0000256" key="5">
    <source>
        <dbReference type="ARBA" id="ARBA00023053"/>
    </source>
</evidence>
<feature type="transmembrane region" description="Helical" evidence="11">
    <location>
        <begin position="274"/>
        <end position="291"/>
    </location>
</feature>
<dbReference type="CTD" id="36344619"/>
<keyword evidence="9" id="KW-0050">Antiport</keyword>
<feature type="compositionally biased region" description="Basic and acidic residues" evidence="10">
    <location>
        <begin position="651"/>
        <end position="662"/>
    </location>
</feature>
<keyword evidence="14" id="KW-1185">Reference proteome</keyword>
<evidence type="ECO:0000259" key="12">
    <source>
        <dbReference type="Pfam" id="PF00999"/>
    </source>
</evidence>
<dbReference type="GO" id="GO:0051453">
    <property type="term" value="P:regulation of intracellular pH"/>
    <property type="evidence" value="ECO:0007669"/>
    <property type="project" value="TreeGrafter"/>
</dbReference>
<evidence type="ECO:0000256" key="8">
    <source>
        <dbReference type="ARBA" id="ARBA00023201"/>
    </source>
</evidence>
<evidence type="ECO:0000256" key="9">
    <source>
        <dbReference type="RuleBase" id="RU003722"/>
    </source>
</evidence>
<dbReference type="GO" id="GO:0015385">
    <property type="term" value="F:sodium:proton antiporter activity"/>
    <property type="evidence" value="ECO:0007669"/>
    <property type="project" value="InterPro"/>
</dbReference>
<evidence type="ECO:0000256" key="4">
    <source>
        <dbReference type="ARBA" id="ARBA00022989"/>
    </source>
</evidence>
<dbReference type="GO" id="GO:0015386">
    <property type="term" value="F:potassium:proton antiporter activity"/>
    <property type="evidence" value="ECO:0007669"/>
    <property type="project" value="TreeGrafter"/>
</dbReference>
<feature type="transmembrane region" description="Helical" evidence="11">
    <location>
        <begin position="430"/>
        <end position="449"/>
    </location>
</feature>
<feature type="transmembrane region" description="Helical" evidence="11">
    <location>
        <begin position="45"/>
        <end position="64"/>
    </location>
</feature>
<dbReference type="GO" id="GO:0005886">
    <property type="term" value="C:plasma membrane"/>
    <property type="evidence" value="ECO:0007669"/>
    <property type="project" value="TreeGrafter"/>
</dbReference>
<dbReference type="Pfam" id="PF00999">
    <property type="entry name" value="Na_H_Exchanger"/>
    <property type="match status" value="1"/>
</dbReference>